<feature type="domain" description="SIS" evidence="5">
    <location>
        <begin position="122"/>
        <end position="264"/>
    </location>
</feature>
<dbReference type="KEGG" id="lpb:SH83_14600"/>
<dbReference type="EMBL" id="LUXM01000018">
    <property type="protein sequence ID" value="KZU96775.1"/>
    <property type="molecule type" value="Genomic_DNA"/>
</dbReference>
<evidence type="ECO:0000259" key="5">
    <source>
        <dbReference type="PROSITE" id="PS51464"/>
    </source>
</evidence>
<evidence type="ECO:0000256" key="3">
    <source>
        <dbReference type="ARBA" id="ARBA00023163"/>
    </source>
</evidence>
<dbReference type="GO" id="GO:1901135">
    <property type="term" value="P:carbohydrate derivative metabolic process"/>
    <property type="evidence" value="ECO:0007669"/>
    <property type="project" value="InterPro"/>
</dbReference>
<name>A0A165S0M6_LACPN</name>
<dbReference type="GO" id="GO:0097367">
    <property type="term" value="F:carbohydrate derivative binding"/>
    <property type="evidence" value="ECO:0007669"/>
    <property type="project" value="InterPro"/>
</dbReference>
<dbReference type="PROSITE" id="PS51071">
    <property type="entry name" value="HTH_RPIR"/>
    <property type="match status" value="1"/>
</dbReference>
<dbReference type="GO" id="GO:0003677">
    <property type="term" value="F:DNA binding"/>
    <property type="evidence" value="ECO:0007669"/>
    <property type="project" value="UniProtKB-KW"/>
</dbReference>
<dbReference type="PATRIC" id="fig|1590.144.peg.3035"/>
<gene>
    <name evidence="6" type="ORF">Lp19_0751</name>
</gene>
<keyword evidence="3" id="KW-0804">Transcription</keyword>
<evidence type="ECO:0000256" key="1">
    <source>
        <dbReference type="ARBA" id="ARBA00023015"/>
    </source>
</evidence>
<dbReference type="PANTHER" id="PTHR30514">
    <property type="entry name" value="GLUCOKINASE"/>
    <property type="match status" value="1"/>
</dbReference>
<dbReference type="Gene3D" id="3.40.50.10490">
    <property type="entry name" value="Glucose-6-phosphate isomerase like protein, domain 1"/>
    <property type="match status" value="1"/>
</dbReference>
<evidence type="ECO:0000259" key="4">
    <source>
        <dbReference type="PROSITE" id="PS51071"/>
    </source>
</evidence>
<dbReference type="GO" id="GO:0003700">
    <property type="term" value="F:DNA-binding transcription factor activity"/>
    <property type="evidence" value="ECO:0007669"/>
    <property type="project" value="InterPro"/>
</dbReference>
<dbReference type="InterPro" id="IPR000281">
    <property type="entry name" value="HTH_RpiR"/>
</dbReference>
<proteinExistence type="predicted"/>
<dbReference type="SMR" id="A0A165S0M6"/>
<sequence length="282" mass="30862">MTSVLFTIHNRLENFSKAEQKIGRYILDHTNAVIKMSTAELAAATGVSTATVARFGKTLIPDGGYPALKLRLSAESTVDQTLYDEINPKDSLDAIKSKLALRITHTIDETNRSLDDAALQAASQLIADKASVYVYGLGASNVVATDFEQKFIRIGKAVIHSQDPHLLAVGMTTQRQNVVLLLISNSGEKSESIRLANLAHSINIPVIVLSRNATSTLGKLADIILINDDSEENQTARAAATTSLMAQLYVVDLLYYTFITNDYERHIKQLVASREAIKENFN</sequence>
<dbReference type="PhylomeDB" id="A0A165S0M6"/>
<dbReference type="SUPFAM" id="SSF46689">
    <property type="entry name" value="Homeodomain-like"/>
    <property type="match status" value="1"/>
</dbReference>
<dbReference type="Proteomes" id="UP000076882">
    <property type="component" value="Unassembled WGS sequence"/>
</dbReference>
<dbReference type="SUPFAM" id="SSF53697">
    <property type="entry name" value="SIS domain"/>
    <property type="match status" value="1"/>
</dbReference>
<dbReference type="Gene3D" id="1.10.10.10">
    <property type="entry name" value="Winged helix-like DNA-binding domain superfamily/Winged helix DNA-binding domain"/>
    <property type="match status" value="1"/>
</dbReference>
<dbReference type="InterPro" id="IPR047640">
    <property type="entry name" value="RpiR-like"/>
</dbReference>
<dbReference type="RefSeq" id="WP_011102201.1">
    <property type="nucleotide sequence ID" value="NZ_CAXLKC010000002.1"/>
</dbReference>
<evidence type="ECO:0000256" key="2">
    <source>
        <dbReference type="ARBA" id="ARBA00023125"/>
    </source>
</evidence>
<dbReference type="PROSITE" id="PS51464">
    <property type="entry name" value="SIS"/>
    <property type="match status" value="1"/>
</dbReference>
<keyword evidence="2" id="KW-0238">DNA-binding</keyword>
<protein>
    <submittedName>
        <fullName evidence="6">Sialic acid utilization regulator RpiR family</fullName>
    </submittedName>
</protein>
<dbReference type="InterPro" id="IPR035472">
    <property type="entry name" value="RpiR-like_SIS"/>
</dbReference>
<dbReference type="PANTHER" id="PTHR30514:SF10">
    <property type="entry name" value="MURR_RPIR FAMILY TRANSCRIPTIONAL REGULATOR"/>
    <property type="match status" value="1"/>
</dbReference>
<dbReference type="Pfam" id="PF01418">
    <property type="entry name" value="HTH_6"/>
    <property type="match status" value="1"/>
</dbReference>
<reference evidence="6 7" key="1">
    <citation type="submission" date="2016-03" db="EMBL/GenBank/DDBJ databases">
        <title>Comparative genomics of 54 Lactobacillus plantarum strains reveals genomic uncoupling from niche constraints.</title>
        <authorList>
            <person name="Martino M.E."/>
        </authorList>
    </citation>
    <scope>NUCLEOTIDE SEQUENCE [LARGE SCALE GENOMIC DNA]</scope>
    <source>
        <strain evidence="6 7">19.1</strain>
    </source>
</reference>
<evidence type="ECO:0000313" key="6">
    <source>
        <dbReference type="EMBL" id="KZU96775.1"/>
    </source>
</evidence>
<dbReference type="InterPro" id="IPR046348">
    <property type="entry name" value="SIS_dom_sf"/>
</dbReference>
<dbReference type="CDD" id="cd05013">
    <property type="entry name" value="SIS_RpiR"/>
    <property type="match status" value="1"/>
</dbReference>
<dbReference type="Pfam" id="PF01380">
    <property type="entry name" value="SIS"/>
    <property type="match status" value="1"/>
</dbReference>
<evidence type="ECO:0000313" key="7">
    <source>
        <dbReference type="Proteomes" id="UP000076882"/>
    </source>
</evidence>
<keyword evidence="1" id="KW-0805">Transcription regulation</keyword>
<comment type="caution">
    <text evidence="6">The sequence shown here is derived from an EMBL/GenBank/DDBJ whole genome shotgun (WGS) entry which is preliminary data.</text>
</comment>
<organism evidence="6 7">
    <name type="scientific">Lactiplantibacillus plantarum</name>
    <name type="common">Lactobacillus plantarum</name>
    <dbReference type="NCBI Taxonomy" id="1590"/>
    <lineage>
        <taxon>Bacteria</taxon>
        <taxon>Bacillati</taxon>
        <taxon>Bacillota</taxon>
        <taxon>Bacilli</taxon>
        <taxon>Lactobacillales</taxon>
        <taxon>Lactobacillaceae</taxon>
        <taxon>Lactiplantibacillus</taxon>
    </lineage>
</organism>
<dbReference type="AlphaFoldDB" id="A0A165S0M6"/>
<accession>A0A165S0M6</accession>
<feature type="domain" description="HTH rpiR-type" evidence="4">
    <location>
        <begin position="2"/>
        <end position="79"/>
    </location>
</feature>
<dbReference type="InterPro" id="IPR009057">
    <property type="entry name" value="Homeodomain-like_sf"/>
</dbReference>
<dbReference type="InterPro" id="IPR036388">
    <property type="entry name" value="WH-like_DNA-bd_sf"/>
</dbReference>
<dbReference type="InterPro" id="IPR001347">
    <property type="entry name" value="SIS_dom"/>
</dbReference>